<feature type="chain" id="PRO_5035809801" description="G-protein coupled receptors family 1 profile domain-containing protein" evidence="5">
    <location>
        <begin position="17"/>
        <end position="75"/>
    </location>
</feature>
<proteinExistence type="predicted"/>
<keyword evidence="8" id="KW-1185">Reference proteome</keyword>
<evidence type="ECO:0000313" key="7">
    <source>
        <dbReference type="EMBL" id="KAG5450087.1"/>
    </source>
</evidence>
<name>A0A8T1ML12_CLOSI</name>
<dbReference type="SUPFAM" id="SSF81321">
    <property type="entry name" value="Family A G protein-coupled receptor-like"/>
    <property type="match status" value="1"/>
</dbReference>
<reference evidence="7 8" key="2">
    <citation type="journal article" date="2021" name="Genomics">
        <title>High-quality reference genome for Clonorchis sinensis.</title>
        <authorList>
            <person name="Young N.D."/>
            <person name="Stroehlein A.J."/>
            <person name="Kinkar L."/>
            <person name="Wang T."/>
            <person name="Sohn W.M."/>
            <person name="Chang B.C.H."/>
            <person name="Kaur P."/>
            <person name="Weisz D."/>
            <person name="Dudchenko O."/>
            <person name="Aiden E.L."/>
            <person name="Korhonen P.K."/>
            <person name="Gasser R.B."/>
        </authorList>
    </citation>
    <scope>NUCLEOTIDE SEQUENCE [LARGE SCALE GENOMIC DNA]</scope>
    <source>
        <strain evidence="7">Cs-k2</strain>
    </source>
</reference>
<evidence type="ECO:0000256" key="3">
    <source>
        <dbReference type="ARBA" id="ARBA00022989"/>
    </source>
</evidence>
<comment type="subcellular location">
    <subcellularLocation>
        <location evidence="1">Membrane</location>
    </subcellularLocation>
</comment>
<evidence type="ECO:0000256" key="2">
    <source>
        <dbReference type="ARBA" id="ARBA00022692"/>
    </source>
</evidence>
<sequence length="75" mass="8834">YIICWCPFMVWNLLVTFEVLDRKARMLLIYTPLIQKLVPLNSATNPLIFWIFNARSIRSQPPQPRATTQITRSAR</sequence>
<evidence type="ECO:0000313" key="8">
    <source>
        <dbReference type="Proteomes" id="UP000286415"/>
    </source>
</evidence>
<feature type="domain" description="G-protein coupled receptors family 1 profile" evidence="6">
    <location>
        <begin position="1"/>
        <end position="49"/>
    </location>
</feature>
<keyword evidence="3" id="KW-1133">Transmembrane helix</keyword>
<keyword evidence="2" id="KW-0812">Transmembrane</keyword>
<evidence type="ECO:0000256" key="5">
    <source>
        <dbReference type="SAM" id="SignalP"/>
    </source>
</evidence>
<dbReference type="Gene3D" id="1.20.1070.10">
    <property type="entry name" value="Rhodopsin 7-helix transmembrane proteins"/>
    <property type="match status" value="1"/>
</dbReference>
<dbReference type="GO" id="GO:0016020">
    <property type="term" value="C:membrane"/>
    <property type="evidence" value="ECO:0007669"/>
    <property type="project" value="UniProtKB-SubCell"/>
</dbReference>
<feature type="non-terminal residue" evidence="7">
    <location>
        <position position="1"/>
    </location>
</feature>
<feature type="signal peptide" evidence="5">
    <location>
        <begin position="1"/>
        <end position="16"/>
    </location>
</feature>
<accession>A0A8T1ML12</accession>
<organism evidence="7 8">
    <name type="scientific">Clonorchis sinensis</name>
    <name type="common">Chinese liver fluke</name>
    <dbReference type="NCBI Taxonomy" id="79923"/>
    <lineage>
        <taxon>Eukaryota</taxon>
        <taxon>Metazoa</taxon>
        <taxon>Spiralia</taxon>
        <taxon>Lophotrochozoa</taxon>
        <taxon>Platyhelminthes</taxon>
        <taxon>Trematoda</taxon>
        <taxon>Digenea</taxon>
        <taxon>Opisthorchiida</taxon>
        <taxon>Opisthorchiata</taxon>
        <taxon>Opisthorchiidae</taxon>
        <taxon>Clonorchis</taxon>
    </lineage>
</organism>
<evidence type="ECO:0000256" key="4">
    <source>
        <dbReference type="ARBA" id="ARBA00023136"/>
    </source>
</evidence>
<comment type="caution">
    <text evidence="7">The sequence shown here is derived from an EMBL/GenBank/DDBJ whole genome shotgun (WGS) entry which is preliminary data.</text>
</comment>
<dbReference type="AlphaFoldDB" id="A0A8T1ML12"/>
<dbReference type="PROSITE" id="PS50262">
    <property type="entry name" value="G_PROTEIN_RECEP_F1_2"/>
    <property type="match status" value="1"/>
</dbReference>
<gene>
    <name evidence="7" type="ORF">CSKR_201116</name>
</gene>
<reference evidence="7 8" key="1">
    <citation type="journal article" date="2018" name="Biotechnol. Adv.">
        <title>Improved genomic resources and new bioinformatic workflow for the carcinogenic parasite Clonorchis sinensis: Biotechnological implications.</title>
        <authorList>
            <person name="Wang D."/>
            <person name="Korhonen P.K."/>
            <person name="Gasser R.B."/>
            <person name="Young N.D."/>
        </authorList>
    </citation>
    <scope>NUCLEOTIDE SEQUENCE [LARGE SCALE GENOMIC DNA]</scope>
    <source>
        <strain evidence="7">Cs-k2</strain>
    </source>
</reference>
<dbReference type="InterPro" id="IPR017452">
    <property type="entry name" value="GPCR_Rhodpsn_7TM"/>
</dbReference>
<keyword evidence="5" id="KW-0732">Signal</keyword>
<dbReference type="Proteomes" id="UP000286415">
    <property type="component" value="Unassembled WGS sequence"/>
</dbReference>
<keyword evidence="4" id="KW-0472">Membrane</keyword>
<dbReference type="EMBL" id="NIRI02000042">
    <property type="protein sequence ID" value="KAG5450087.1"/>
    <property type="molecule type" value="Genomic_DNA"/>
</dbReference>
<evidence type="ECO:0000259" key="6">
    <source>
        <dbReference type="PROSITE" id="PS50262"/>
    </source>
</evidence>
<dbReference type="OrthoDB" id="5987909at2759"/>
<protein>
    <recommendedName>
        <fullName evidence="6">G-protein coupled receptors family 1 profile domain-containing protein</fullName>
    </recommendedName>
</protein>
<evidence type="ECO:0000256" key="1">
    <source>
        <dbReference type="ARBA" id="ARBA00004370"/>
    </source>
</evidence>